<evidence type="ECO:0000313" key="1">
    <source>
        <dbReference type="EMBL" id="KAF2477319.1"/>
    </source>
</evidence>
<sequence length="593" mass="66004">MFCYRQYLFLASSTALCDAQILWSSSPVTNYSDIIKEAMPFGPPGAEKVVLNIDSLWSGGPFGADNCTGGNASEEMSSCLSGIRGWIFSGYNRKCLSVLGNYKRTLDLETGIYTTQFSINNGDRYITQTYCSGPDQVCIYELSSTTMLPVISLKLKNQLGVNQVRPPEGMKYEGVVKVTGIGNYSTHCSKTNSAGIGTLLVPSIFGVHSISIVETCRQITTAAASISSAELEQRHIKDYELLSGAFTLELQDLNGSAAMETSKIFSQYNYSQGAPFVESLLFDYSRHLSHFAAEQTWLGDIQDGLWRYMQDTWVLRGTKTAKLLYGAPGWVTYDKMNIFGHTVVKGTAQWAYYPISAAWMMQHVHDTGYPLLKGEDHCWNDDTLVVNPCDSPEHGPTTFECTHYQQLLHKLFTNVTILDPLASKPDSSFRNNLSNPEETETYDIQNDPHRHLSHLWSWYLSLSIISSSPQYFSGYTNQTIQTAIANSLHSRRFGNGPDANSGWEKRAYFELKYAIKLNFVGNALSMYSERDMPFQIDANFGFAGAVLSMLVVNVEEREEKTVVLGSVISREWGRGSVSGLRLRGGLYPGQIAC</sequence>
<dbReference type="EMBL" id="MU003493">
    <property type="protein sequence ID" value="KAF2477319.1"/>
    <property type="molecule type" value="Genomic_DNA"/>
</dbReference>
<keyword evidence="2" id="KW-1185">Reference proteome</keyword>
<accession>A0ACB6RDB0</accession>
<protein>
    <submittedName>
        <fullName evidence="1">Uncharacterized protein</fullName>
    </submittedName>
</protein>
<gene>
    <name evidence="1" type="ORF">BDR25DRAFT_331090</name>
</gene>
<dbReference type="Proteomes" id="UP000799755">
    <property type="component" value="Unassembled WGS sequence"/>
</dbReference>
<name>A0ACB6RDB0_9PLEO</name>
<organism evidence="1 2">
    <name type="scientific">Lindgomyces ingoldianus</name>
    <dbReference type="NCBI Taxonomy" id="673940"/>
    <lineage>
        <taxon>Eukaryota</taxon>
        <taxon>Fungi</taxon>
        <taxon>Dikarya</taxon>
        <taxon>Ascomycota</taxon>
        <taxon>Pezizomycotina</taxon>
        <taxon>Dothideomycetes</taxon>
        <taxon>Pleosporomycetidae</taxon>
        <taxon>Pleosporales</taxon>
        <taxon>Lindgomycetaceae</taxon>
        <taxon>Lindgomyces</taxon>
    </lineage>
</organism>
<proteinExistence type="predicted"/>
<reference evidence="1" key="1">
    <citation type="journal article" date="2020" name="Stud. Mycol.">
        <title>101 Dothideomycetes genomes: a test case for predicting lifestyles and emergence of pathogens.</title>
        <authorList>
            <person name="Haridas S."/>
            <person name="Albert R."/>
            <person name="Binder M."/>
            <person name="Bloem J."/>
            <person name="Labutti K."/>
            <person name="Salamov A."/>
            <person name="Andreopoulos B."/>
            <person name="Baker S."/>
            <person name="Barry K."/>
            <person name="Bills G."/>
            <person name="Bluhm B."/>
            <person name="Cannon C."/>
            <person name="Castanera R."/>
            <person name="Culley D."/>
            <person name="Daum C."/>
            <person name="Ezra D."/>
            <person name="Gonzalez J."/>
            <person name="Henrissat B."/>
            <person name="Kuo A."/>
            <person name="Liang C."/>
            <person name="Lipzen A."/>
            <person name="Lutzoni F."/>
            <person name="Magnuson J."/>
            <person name="Mondo S."/>
            <person name="Nolan M."/>
            <person name="Ohm R."/>
            <person name="Pangilinan J."/>
            <person name="Park H.-J."/>
            <person name="Ramirez L."/>
            <person name="Alfaro M."/>
            <person name="Sun H."/>
            <person name="Tritt A."/>
            <person name="Yoshinaga Y."/>
            <person name="Zwiers L.-H."/>
            <person name="Turgeon B."/>
            <person name="Goodwin S."/>
            <person name="Spatafora J."/>
            <person name="Crous P."/>
            <person name="Grigoriev I."/>
        </authorList>
    </citation>
    <scope>NUCLEOTIDE SEQUENCE</scope>
    <source>
        <strain evidence="1">ATCC 200398</strain>
    </source>
</reference>
<comment type="caution">
    <text evidence="1">The sequence shown here is derived from an EMBL/GenBank/DDBJ whole genome shotgun (WGS) entry which is preliminary data.</text>
</comment>
<evidence type="ECO:0000313" key="2">
    <source>
        <dbReference type="Proteomes" id="UP000799755"/>
    </source>
</evidence>